<dbReference type="Gene3D" id="3.90.176.10">
    <property type="entry name" value="Toxin ADP-ribosyltransferase, Chain A, domain 1"/>
    <property type="match status" value="1"/>
</dbReference>
<feature type="compositionally biased region" description="Polar residues" evidence="7">
    <location>
        <begin position="1"/>
        <end position="24"/>
    </location>
</feature>
<keyword evidence="2 6" id="KW-0328">Glycosyltransferase</keyword>
<evidence type="ECO:0000256" key="1">
    <source>
        <dbReference type="ARBA" id="ARBA00009558"/>
    </source>
</evidence>
<evidence type="ECO:0000256" key="4">
    <source>
        <dbReference type="ARBA" id="ARBA00022695"/>
    </source>
</evidence>
<keyword evidence="6" id="KW-0521">NADP</keyword>
<dbReference type="EMBL" id="CAJOBF010001045">
    <property type="protein sequence ID" value="CAF3905574.1"/>
    <property type="molecule type" value="Genomic_DNA"/>
</dbReference>
<dbReference type="SUPFAM" id="SSF56399">
    <property type="entry name" value="ADP-ribosylation"/>
    <property type="match status" value="1"/>
</dbReference>
<protein>
    <recommendedName>
        <fullName evidence="6">NAD(P)(+)--arginine ADP-ribosyltransferase</fullName>
        <ecNumber evidence="6">2.4.2.31</ecNumber>
    </recommendedName>
    <alternativeName>
        <fullName evidence="6">Mono(ADP-ribosyl)transferase</fullName>
    </alternativeName>
</protein>
<reference evidence="8" key="1">
    <citation type="submission" date="2021-02" db="EMBL/GenBank/DDBJ databases">
        <authorList>
            <person name="Nowell W R."/>
        </authorList>
    </citation>
    <scope>NUCLEOTIDE SEQUENCE</scope>
</reference>
<comment type="similarity">
    <text evidence="1 6">Belongs to the Arg-specific ADP-ribosyltransferase family.</text>
</comment>
<dbReference type="AlphaFoldDB" id="A0A819HPI9"/>
<evidence type="ECO:0000256" key="7">
    <source>
        <dbReference type="SAM" id="MobiDB-lite"/>
    </source>
</evidence>
<evidence type="ECO:0000313" key="8">
    <source>
        <dbReference type="EMBL" id="CAF3905574.1"/>
    </source>
</evidence>
<evidence type="ECO:0000313" key="9">
    <source>
        <dbReference type="Proteomes" id="UP000663842"/>
    </source>
</evidence>
<accession>A0A819HPI9</accession>
<dbReference type="Proteomes" id="UP000663842">
    <property type="component" value="Unassembled WGS sequence"/>
</dbReference>
<dbReference type="GO" id="GO:0016779">
    <property type="term" value="F:nucleotidyltransferase activity"/>
    <property type="evidence" value="ECO:0007669"/>
    <property type="project" value="UniProtKB-KW"/>
</dbReference>
<keyword evidence="3 6" id="KW-0808">Transferase</keyword>
<sequence>MNQQADIVTGVFDTQNQDSQQVSDNFRKKPRKKANKKKRTMPNELTYNLDEQISTLCGDERLYQYDVTVHDENADYRYEKYVAEEQQTVELSVVGGNQNIINEIENHGAGEAPIIGYADEPLLPLVDACAPLIDILYNLSFYVNMAVEETPAEPPDGLTINESAAIRLYTIEWKAPHRSLYSMLNHTLKHCSREELQPYFRYMKLFLTALVKLPCSPLLTVWRGVTKDLSAEFPPGTPVTWWAFSSTTTELAVLENNMYLGTTGARTLFSVEAINGRTVRAHSHFVIEDEILLLPGTHMIVQSQFSPASDLHIIHLKQVVPEETLLEPPFQGAHLYPKIKVASCSGPKWGTLTSKWGAHRVQLSCEWGTFVRLSVINAFSNAGFPSVVFTNPFQSPTGSQIGNSPISLVYGYFNHDRNVDFAILNFEDNSVDILMGSGDGAVYDFLL</sequence>
<dbReference type="GO" id="GO:0106274">
    <property type="term" value="F:NAD+-protein-arginine ADP-ribosyltransferase activity"/>
    <property type="evidence" value="ECO:0007669"/>
    <property type="project" value="UniProtKB-EC"/>
</dbReference>
<dbReference type="PROSITE" id="PS51996">
    <property type="entry name" value="TR_MART"/>
    <property type="match status" value="1"/>
</dbReference>
<evidence type="ECO:0000256" key="3">
    <source>
        <dbReference type="ARBA" id="ARBA00022679"/>
    </source>
</evidence>
<comment type="catalytic activity">
    <reaction evidence="5 6">
        <text>L-arginyl-[protein] + NAD(+) = N(omega)-(ADP-D-ribosyl)-L-arginyl-[protein] + nicotinamide + H(+)</text>
        <dbReference type="Rhea" id="RHEA:19149"/>
        <dbReference type="Rhea" id="RHEA-COMP:10532"/>
        <dbReference type="Rhea" id="RHEA-COMP:15087"/>
        <dbReference type="ChEBI" id="CHEBI:15378"/>
        <dbReference type="ChEBI" id="CHEBI:17154"/>
        <dbReference type="ChEBI" id="CHEBI:29965"/>
        <dbReference type="ChEBI" id="CHEBI:57540"/>
        <dbReference type="ChEBI" id="CHEBI:142554"/>
        <dbReference type="EC" id="2.4.2.31"/>
    </reaction>
</comment>
<feature type="compositionally biased region" description="Basic residues" evidence="7">
    <location>
        <begin position="28"/>
        <end position="40"/>
    </location>
</feature>
<keyword evidence="4" id="KW-0548">Nucleotidyltransferase</keyword>
<evidence type="ECO:0000256" key="6">
    <source>
        <dbReference type="RuleBase" id="RU361228"/>
    </source>
</evidence>
<comment type="caution">
    <text evidence="8">The sequence shown here is derived from an EMBL/GenBank/DDBJ whole genome shotgun (WGS) entry which is preliminary data.</text>
</comment>
<feature type="region of interest" description="Disordered" evidence="7">
    <location>
        <begin position="1"/>
        <end position="42"/>
    </location>
</feature>
<dbReference type="InterPro" id="IPR000768">
    <property type="entry name" value="ART"/>
</dbReference>
<organism evidence="8 9">
    <name type="scientific">Rotaria magnacalcarata</name>
    <dbReference type="NCBI Taxonomy" id="392030"/>
    <lineage>
        <taxon>Eukaryota</taxon>
        <taxon>Metazoa</taxon>
        <taxon>Spiralia</taxon>
        <taxon>Gnathifera</taxon>
        <taxon>Rotifera</taxon>
        <taxon>Eurotatoria</taxon>
        <taxon>Bdelloidea</taxon>
        <taxon>Philodinida</taxon>
        <taxon>Philodinidae</taxon>
        <taxon>Rotaria</taxon>
    </lineage>
</organism>
<evidence type="ECO:0000256" key="2">
    <source>
        <dbReference type="ARBA" id="ARBA00022676"/>
    </source>
</evidence>
<dbReference type="Pfam" id="PF01129">
    <property type="entry name" value="ART"/>
    <property type="match status" value="1"/>
</dbReference>
<keyword evidence="6" id="KW-0520">NAD</keyword>
<evidence type="ECO:0000256" key="5">
    <source>
        <dbReference type="ARBA" id="ARBA00047597"/>
    </source>
</evidence>
<proteinExistence type="inferred from homology"/>
<dbReference type="EC" id="2.4.2.31" evidence="6"/>
<name>A0A819HPI9_9BILA</name>
<gene>
    <name evidence="8" type="ORF">UXM345_LOCUS10784</name>
</gene>